<dbReference type="PANTHER" id="PTHR14624:SF0">
    <property type="entry name" value="POLYPRENOL REDUCTASE"/>
    <property type="match status" value="1"/>
</dbReference>
<accession>A0ABD1TXN6</accession>
<comment type="caution">
    <text evidence="1">The sequence shown here is derived from an EMBL/GenBank/DDBJ whole genome shotgun (WGS) entry which is preliminary data.</text>
</comment>
<proteinExistence type="predicted"/>
<sequence length="118" mass="13576">MAGSLNFCSIHVSSILTKFSLRLHMIFPLLPSHPWHINDHSISFSSSFVAVLLLHVVRSCQPPAYPSSREQKYRVWQSVFLLLLMEAQVLRRLLETIYVFKYSSSARMCIFGYLTGLL</sequence>
<dbReference type="PANTHER" id="PTHR14624">
    <property type="entry name" value="DFG10 PROTEIN"/>
    <property type="match status" value="1"/>
</dbReference>
<reference evidence="2" key="1">
    <citation type="submission" date="2024-07" db="EMBL/GenBank/DDBJ databases">
        <title>Two chromosome-level genome assemblies of Korean endemic species Abeliophyllum distichum and Forsythia ovata (Oleaceae).</title>
        <authorList>
            <person name="Jang H."/>
        </authorList>
    </citation>
    <scope>NUCLEOTIDE SEQUENCE [LARGE SCALE GENOMIC DNA]</scope>
</reference>
<dbReference type="Proteomes" id="UP001604336">
    <property type="component" value="Unassembled WGS sequence"/>
</dbReference>
<dbReference type="EMBL" id="JBFOLK010000004">
    <property type="protein sequence ID" value="KAL2517501.1"/>
    <property type="molecule type" value="Genomic_DNA"/>
</dbReference>
<evidence type="ECO:0000313" key="2">
    <source>
        <dbReference type="Proteomes" id="UP001604336"/>
    </source>
</evidence>
<dbReference type="InterPro" id="IPR039698">
    <property type="entry name" value="Dfg10/SRD5A3"/>
</dbReference>
<gene>
    <name evidence="1" type="ORF">Adt_13748</name>
</gene>
<name>A0ABD1TXN6_9LAMI</name>
<dbReference type="AlphaFoldDB" id="A0ABD1TXN6"/>
<organism evidence="1 2">
    <name type="scientific">Abeliophyllum distichum</name>
    <dbReference type="NCBI Taxonomy" id="126358"/>
    <lineage>
        <taxon>Eukaryota</taxon>
        <taxon>Viridiplantae</taxon>
        <taxon>Streptophyta</taxon>
        <taxon>Embryophyta</taxon>
        <taxon>Tracheophyta</taxon>
        <taxon>Spermatophyta</taxon>
        <taxon>Magnoliopsida</taxon>
        <taxon>eudicotyledons</taxon>
        <taxon>Gunneridae</taxon>
        <taxon>Pentapetalae</taxon>
        <taxon>asterids</taxon>
        <taxon>lamiids</taxon>
        <taxon>Lamiales</taxon>
        <taxon>Oleaceae</taxon>
        <taxon>Forsythieae</taxon>
        <taxon>Abeliophyllum</taxon>
    </lineage>
</organism>
<evidence type="ECO:0000313" key="1">
    <source>
        <dbReference type="EMBL" id="KAL2517501.1"/>
    </source>
</evidence>
<protein>
    <submittedName>
        <fullName evidence="1">Polyprenol reductase</fullName>
    </submittedName>
</protein>
<keyword evidence="2" id="KW-1185">Reference proteome</keyword>